<proteinExistence type="predicted"/>
<dbReference type="RefSeq" id="WP_381828428.1">
    <property type="nucleotide sequence ID" value="NZ_JBHTCF010000003.1"/>
</dbReference>
<name>A0ABW2JDZ3_9ACTN</name>
<feature type="signal peptide" evidence="1">
    <location>
        <begin position="1"/>
        <end position="17"/>
    </location>
</feature>
<sequence>MAAAVFAVALLVTGVSAGHAGAATGEVGAERATCRAKAVCTYGNTGFRDGVRTYSYGRDNSKCRGHSSRYGWTDKRVLSVINRSGKTWIGHNKSWTIQLKIKPHSKFKNNIRWKSTRYWCWK</sequence>
<protein>
    <recommendedName>
        <fullName evidence="4">Peptidase inhibitor family I36 protein</fullName>
    </recommendedName>
</protein>
<accession>A0ABW2JDZ3</accession>
<dbReference type="EMBL" id="JBHTCF010000003">
    <property type="protein sequence ID" value="MFC7304260.1"/>
    <property type="molecule type" value="Genomic_DNA"/>
</dbReference>
<evidence type="ECO:0000313" key="3">
    <source>
        <dbReference type="Proteomes" id="UP001596523"/>
    </source>
</evidence>
<gene>
    <name evidence="2" type="ORF">ACFQVC_08555</name>
</gene>
<evidence type="ECO:0008006" key="4">
    <source>
        <dbReference type="Google" id="ProtNLM"/>
    </source>
</evidence>
<evidence type="ECO:0000256" key="1">
    <source>
        <dbReference type="SAM" id="SignalP"/>
    </source>
</evidence>
<organism evidence="2 3">
    <name type="scientific">Streptomyces monticola</name>
    <dbReference type="NCBI Taxonomy" id="2666263"/>
    <lineage>
        <taxon>Bacteria</taxon>
        <taxon>Bacillati</taxon>
        <taxon>Actinomycetota</taxon>
        <taxon>Actinomycetes</taxon>
        <taxon>Kitasatosporales</taxon>
        <taxon>Streptomycetaceae</taxon>
        <taxon>Streptomyces</taxon>
    </lineage>
</organism>
<reference evidence="3" key="1">
    <citation type="journal article" date="2019" name="Int. J. Syst. Evol. Microbiol.">
        <title>The Global Catalogue of Microorganisms (GCM) 10K type strain sequencing project: providing services to taxonomists for standard genome sequencing and annotation.</title>
        <authorList>
            <consortium name="The Broad Institute Genomics Platform"/>
            <consortium name="The Broad Institute Genome Sequencing Center for Infectious Disease"/>
            <person name="Wu L."/>
            <person name="Ma J."/>
        </authorList>
    </citation>
    <scope>NUCLEOTIDE SEQUENCE [LARGE SCALE GENOMIC DNA]</scope>
    <source>
        <strain evidence="3">SYNS20</strain>
    </source>
</reference>
<keyword evidence="1" id="KW-0732">Signal</keyword>
<evidence type="ECO:0000313" key="2">
    <source>
        <dbReference type="EMBL" id="MFC7304260.1"/>
    </source>
</evidence>
<feature type="chain" id="PRO_5045181996" description="Peptidase inhibitor family I36 protein" evidence="1">
    <location>
        <begin position="18"/>
        <end position="122"/>
    </location>
</feature>
<dbReference type="Proteomes" id="UP001596523">
    <property type="component" value="Unassembled WGS sequence"/>
</dbReference>
<comment type="caution">
    <text evidence="2">The sequence shown here is derived from an EMBL/GenBank/DDBJ whole genome shotgun (WGS) entry which is preliminary data.</text>
</comment>
<keyword evidence="3" id="KW-1185">Reference proteome</keyword>